<dbReference type="Pfam" id="PF00128">
    <property type="entry name" value="Alpha-amylase"/>
    <property type="match status" value="1"/>
</dbReference>
<evidence type="ECO:0000259" key="1">
    <source>
        <dbReference type="SMART" id="SM00642"/>
    </source>
</evidence>
<organism evidence="2">
    <name type="scientific">mine drainage metagenome</name>
    <dbReference type="NCBI Taxonomy" id="410659"/>
    <lineage>
        <taxon>unclassified sequences</taxon>
        <taxon>metagenomes</taxon>
        <taxon>ecological metagenomes</taxon>
    </lineage>
</organism>
<comment type="caution">
    <text evidence="2">The sequence shown here is derived from an EMBL/GenBank/DDBJ whole genome shotgun (WGS) entry which is preliminary data.</text>
</comment>
<dbReference type="GO" id="GO:0004556">
    <property type="term" value="F:alpha-amylase activity"/>
    <property type="evidence" value="ECO:0007669"/>
    <property type="project" value="UniProtKB-EC"/>
</dbReference>
<dbReference type="GO" id="GO:0005975">
    <property type="term" value="P:carbohydrate metabolic process"/>
    <property type="evidence" value="ECO:0007669"/>
    <property type="project" value="InterPro"/>
</dbReference>
<dbReference type="SMART" id="SM00642">
    <property type="entry name" value="Aamy"/>
    <property type="match status" value="1"/>
</dbReference>
<evidence type="ECO:0000313" key="2">
    <source>
        <dbReference type="EMBL" id="OIQ76713.1"/>
    </source>
</evidence>
<gene>
    <name evidence="2" type="primary">amy_2</name>
    <name evidence="2" type="ORF">GALL_416040</name>
</gene>
<dbReference type="EC" id="3.2.1.1" evidence="2"/>
<feature type="domain" description="Glycosyl hydrolase family 13 catalytic" evidence="1">
    <location>
        <begin position="1"/>
        <end position="265"/>
    </location>
</feature>
<name>A0A1J5PZ09_9ZZZZ</name>
<dbReference type="InterPro" id="IPR017853">
    <property type="entry name" value="GH"/>
</dbReference>
<dbReference type="SUPFAM" id="SSF51445">
    <property type="entry name" value="(Trans)glycosidases"/>
    <property type="match status" value="1"/>
</dbReference>
<dbReference type="EMBL" id="MLJW01001793">
    <property type="protein sequence ID" value="OIQ76713.1"/>
    <property type="molecule type" value="Genomic_DNA"/>
</dbReference>
<dbReference type="Gene3D" id="2.60.40.1180">
    <property type="entry name" value="Golgi alpha-mannosidase II"/>
    <property type="match status" value="1"/>
</dbReference>
<dbReference type="Gene3D" id="3.20.20.80">
    <property type="entry name" value="Glycosidases"/>
    <property type="match status" value="1"/>
</dbReference>
<protein>
    <submittedName>
        <fullName evidence="2">Alpha-amylase</fullName>
        <ecNumber evidence="2">3.2.1.1</ecNumber>
    </submittedName>
</protein>
<keyword evidence="2" id="KW-0378">Hydrolase</keyword>
<dbReference type="InterPro" id="IPR013780">
    <property type="entry name" value="Glyco_hydro_b"/>
</dbReference>
<sequence>MNDLRNYHNRGDSTFSGESSQWGDFYGLDDLFTENPVVVKGLSQLWSKWISETGIDGFRIDTARHVNPEFWKAFIPAVQQAALAKGKSSFPIWGEVYDTDPMNTSWWVVNGGLPSVLDFPLQDRLFNFVARGATNPLAMLFNNDEYYTTARTNAAMLGTFLSNHDMGRIGGALNSRDQSPEVVLKQDELAHALLFALRGSPIVYYGDEVGMTGGNDKNARQDMFPTLVDTWRTEPRVGGTPIGNGSSFDAVNPLKDVITSLNQLRASNPAFSSGSQIVRYARDGVFVVSRFDLSNRVEYLAAFNSNGNDSIVSVPTVTTQGAGWSVISGSGTSVASGTGVTISLPAYSWGIFKGDNSLPVPNVPVVTLNRVSMDPAVTDRIALSAKVVGTDPASVAFYSQASGSKKWNYLGTDLNRSFSNSGIDGNLYRVFPPKSQFKSGTTVVFRAVATNSSRVSTTSRIQKFKISK</sequence>
<reference evidence="2" key="1">
    <citation type="submission" date="2016-10" db="EMBL/GenBank/DDBJ databases">
        <title>Sequence of Gallionella enrichment culture.</title>
        <authorList>
            <person name="Poehlein A."/>
            <person name="Muehling M."/>
            <person name="Daniel R."/>
        </authorList>
    </citation>
    <scope>NUCLEOTIDE SEQUENCE</scope>
</reference>
<accession>A0A1J5PZ09</accession>
<keyword evidence="2" id="KW-0326">Glycosidase</keyword>
<proteinExistence type="predicted"/>
<dbReference type="InterPro" id="IPR006047">
    <property type="entry name" value="GH13_cat_dom"/>
</dbReference>
<dbReference type="AlphaFoldDB" id="A0A1J5PZ09"/>
<dbReference type="PANTHER" id="PTHR10357">
    <property type="entry name" value="ALPHA-AMYLASE FAMILY MEMBER"/>
    <property type="match status" value="1"/>
</dbReference>
<dbReference type="PANTHER" id="PTHR10357:SF209">
    <property type="entry name" value="PERIPLASMIC ALPHA-AMYLASE"/>
    <property type="match status" value="1"/>
</dbReference>